<protein>
    <submittedName>
        <fullName evidence="1">Uncharacterized protein</fullName>
    </submittedName>
</protein>
<accession>A0A239E0L3</accession>
<dbReference type="Proteomes" id="UP000198282">
    <property type="component" value="Unassembled WGS sequence"/>
</dbReference>
<dbReference type="RefSeq" id="WP_143653169.1">
    <property type="nucleotide sequence ID" value="NZ_FZOD01000008.1"/>
</dbReference>
<sequence>MKALQVGDPLPNGAAVLHFTPGADGVAEYVFAAWDGRFVSWRTPLDLDGNVTGLTLGRFSGQDFDKGWSIYCLRAGITTYISREKDNA</sequence>
<evidence type="ECO:0000313" key="1">
    <source>
        <dbReference type="EMBL" id="SNS38137.1"/>
    </source>
</evidence>
<organism evidence="1 2">
    <name type="scientific">Streptosporangium subroseum</name>
    <dbReference type="NCBI Taxonomy" id="106412"/>
    <lineage>
        <taxon>Bacteria</taxon>
        <taxon>Bacillati</taxon>
        <taxon>Actinomycetota</taxon>
        <taxon>Actinomycetes</taxon>
        <taxon>Streptosporangiales</taxon>
        <taxon>Streptosporangiaceae</taxon>
        <taxon>Streptosporangium</taxon>
    </lineage>
</organism>
<proteinExistence type="predicted"/>
<evidence type="ECO:0000313" key="2">
    <source>
        <dbReference type="Proteomes" id="UP000198282"/>
    </source>
</evidence>
<keyword evidence="2" id="KW-1185">Reference proteome</keyword>
<reference evidence="1 2" key="1">
    <citation type="submission" date="2017-06" db="EMBL/GenBank/DDBJ databases">
        <authorList>
            <person name="Kim H.J."/>
            <person name="Triplett B.A."/>
        </authorList>
    </citation>
    <scope>NUCLEOTIDE SEQUENCE [LARGE SCALE GENOMIC DNA]</scope>
    <source>
        <strain evidence="1 2">CGMCC 4.2132</strain>
    </source>
</reference>
<dbReference type="AlphaFoldDB" id="A0A239E0L3"/>
<name>A0A239E0L3_9ACTN</name>
<dbReference type="EMBL" id="FZOD01000008">
    <property type="protein sequence ID" value="SNS38137.1"/>
    <property type="molecule type" value="Genomic_DNA"/>
</dbReference>
<gene>
    <name evidence="1" type="ORF">SAMN05216276_1008163</name>
</gene>